<sequence>MDKHIDCHKNLGGAAGYTAIFTVIFQQLMMHSKRATGEAKTQTLESYFQREDGVGKTSTASTAAEEEGARSEMKVSESGTATTKGGLASKTEGSESDGEGSKVDCTTDVAGRGRTRSGKGSTRLSDATTV</sequence>
<accession>A0AA39SUC1</accession>
<evidence type="ECO:0000313" key="3">
    <source>
        <dbReference type="Proteomes" id="UP001168877"/>
    </source>
</evidence>
<evidence type="ECO:0000256" key="1">
    <source>
        <dbReference type="SAM" id="MobiDB-lite"/>
    </source>
</evidence>
<gene>
    <name evidence="2" type="ORF">LWI29_026258</name>
</gene>
<dbReference type="EMBL" id="JAUESC010000004">
    <property type="protein sequence ID" value="KAK0597533.1"/>
    <property type="molecule type" value="Genomic_DNA"/>
</dbReference>
<proteinExistence type="predicted"/>
<protein>
    <submittedName>
        <fullName evidence="2">Uncharacterized protein</fullName>
    </submittedName>
</protein>
<dbReference type="AlphaFoldDB" id="A0AA39SUC1"/>
<comment type="caution">
    <text evidence="2">The sequence shown here is derived from an EMBL/GenBank/DDBJ whole genome shotgun (WGS) entry which is preliminary data.</text>
</comment>
<dbReference type="Proteomes" id="UP001168877">
    <property type="component" value="Unassembled WGS sequence"/>
</dbReference>
<reference evidence="2" key="2">
    <citation type="submission" date="2023-06" db="EMBL/GenBank/DDBJ databases">
        <authorList>
            <person name="Swenson N.G."/>
            <person name="Wegrzyn J.L."/>
            <person name="Mcevoy S.L."/>
        </authorList>
    </citation>
    <scope>NUCLEOTIDE SEQUENCE</scope>
    <source>
        <strain evidence="2">NS2018</strain>
        <tissue evidence="2">Leaf</tissue>
    </source>
</reference>
<organism evidence="2 3">
    <name type="scientific">Acer saccharum</name>
    <name type="common">Sugar maple</name>
    <dbReference type="NCBI Taxonomy" id="4024"/>
    <lineage>
        <taxon>Eukaryota</taxon>
        <taxon>Viridiplantae</taxon>
        <taxon>Streptophyta</taxon>
        <taxon>Embryophyta</taxon>
        <taxon>Tracheophyta</taxon>
        <taxon>Spermatophyta</taxon>
        <taxon>Magnoliopsida</taxon>
        <taxon>eudicotyledons</taxon>
        <taxon>Gunneridae</taxon>
        <taxon>Pentapetalae</taxon>
        <taxon>rosids</taxon>
        <taxon>malvids</taxon>
        <taxon>Sapindales</taxon>
        <taxon>Sapindaceae</taxon>
        <taxon>Hippocastanoideae</taxon>
        <taxon>Acereae</taxon>
        <taxon>Acer</taxon>
    </lineage>
</organism>
<keyword evidence="3" id="KW-1185">Reference proteome</keyword>
<feature type="region of interest" description="Disordered" evidence="1">
    <location>
        <begin position="49"/>
        <end position="130"/>
    </location>
</feature>
<evidence type="ECO:0000313" key="2">
    <source>
        <dbReference type="EMBL" id="KAK0597533.1"/>
    </source>
</evidence>
<name>A0AA39SUC1_ACESA</name>
<reference evidence="2" key="1">
    <citation type="journal article" date="2022" name="Plant J.">
        <title>Strategies of tolerance reflected in two North American maple genomes.</title>
        <authorList>
            <person name="McEvoy S.L."/>
            <person name="Sezen U.U."/>
            <person name="Trouern-Trend A."/>
            <person name="McMahon S.M."/>
            <person name="Schaberg P.G."/>
            <person name="Yang J."/>
            <person name="Wegrzyn J.L."/>
            <person name="Swenson N.G."/>
        </authorList>
    </citation>
    <scope>NUCLEOTIDE SEQUENCE</scope>
    <source>
        <strain evidence="2">NS2018</strain>
    </source>
</reference>